<dbReference type="AlphaFoldDB" id="A0A154L0U0"/>
<dbReference type="Proteomes" id="UP000076335">
    <property type="component" value="Unassembled WGS sequence"/>
</dbReference>
<accession>A0A154L0U0</accession>
<proteinExistence type="predicted"/>
<reference evidence="2 3" key="1">
    <citation type="submission" date="2015-12" db="EMBL/GenBank/DDBJ databases">
        <title>Genome sequence of Thalassospira lucentensis MCCC 1A02072.</title>
        <authorList>
            <person name="Lu L."/>
            <person name="Lai Q."/>
            <person name="Shao Z."/>
            <person name="Qian P."/>
        </authorList>
    </citation>
    <scope>NUCLEOTIDE SEQUENCE [LARGE SCALE GENOMIC DNA]</scope>
    <source>
        <strain evidence="2 3">MCCC 1A02072</strain>
    </source>
</reference>
<sequence length="65" mass="7108">MPMISMATSVIPTHKRINHIMILPGFILADNKGRVGPLDVTDPPETGRLNLGGRRPVPEPRGQKL</sequence>
<name>A0A154L0U0_9PROT</name>
<evidence type="ECO:0000313" key="3">
    <source>
        <dbReference type="Proteomes" id="UP000076335"/>
    </source>
</evidence>
<comment type="caution">
    <text evidence="2">The sequence shown here is derived from an EMBL/GenBank/DDBJ whole genome shotgun (WGS) entry which is preliminary data.</text>
</comment>
<feature type="region of interest" description="Disordered" evidence="1">
    <location>
        <begin position="36"/>
        <end position="65"/>
    </location>
</feature>
<evidence type="ECO:0000313" key="2">
    <source>
        <dbReference type="EMBL" id="KZB61099.1"/>
    </source>
</evidence>
<protein>
    <submittedName>
        <fullName evidence="2">Uncharacterized protein</fullName>
    </submittedName>
</protein>
<organism evidence="2 3">
    <name type="scientific">Thalassospira lucentensis</name>
    <dbReference type="NCBI Taxonomy" id="168935"/>
    <lineage>
        <taxon>Bacteria</taxon>
        <taxon>Pseudomonadati</taxon>
        <taxon>Pseudomonadota</taxon>
        <taxon>Alphaproteobacteria</taxon>
        <taxon>Rhodospirillales</taxon>
        <taxon>Thalassospiraceae</taxon>
        <taxon>Thalassospira</taxon>
    </lineage>
</organism>
<gene>
    <name evidence="2" type="ORF">AUP42_07420</name>
</gene>
<dbReference type="EMBL" id="LPVY01000024">
    <property type="protein sequence ID" value="KZB61099.1"/>
    <property type="molecule type" value="Genomic_DNA"/>
</dbReference>
<evidence type="ECO:0000256" key="1">
    <source>
        <dbReference type="SAM" id="MobiDB-lite"/>
    </source>
</evidence>
<feature type="compositionally biased region" description="Basic and acidic residues" evidence="1">
    <location>
        <begin position="56"/>
        <end position="65"/>
    </location>
</feature>